<dbReference type="Proteomes" id="UP000653305">
    <property type="component" value="Unassembled WGS sequence"/>
</dbReference>
<keyword evidence="1" id="KW-1133">Transmembrane helix</keyword>
<protein>
    <submittedName>
        <fullName evidence="2">Uncharacterized protein</fullName>
    </submittedName>
</protein>
<keyword evidence="3" id="KW-1185">Reference proteome</keyword>
<proteinExistence type="predicted"/>
<evidence type="ECO:0000256" key="1">
    <source>
        <dbReference type="SAM" id="Phobius"/>
    </source>
</evidence>
<feature type="transmembrane region" description="Helical" evidence="1">
    <location>
        <begin position="38"/>
        <end position="53"/>
    </location>
</feature>
<accession>A0A830B784</accession>
<keyword evidence="1" id="KW-0472">Membrane</keyword>
<dbReference type="EMBL" id="BMAC01000018">
    <property type="protein sequence ID" value="GFP80373.1"/>
    <property type="molecule type" value="Genomic_DNA"/>
</dbReference>
<dbReference type="AlphaFoldDB" id="A0A830B784"/>
<evidence type="ECO:0000313" key="3">
    <source>
        <dbReference type="Proteomes" id="UP000653305"/>
    </source>
</evidence>
<gene>
    <name evidence="2" type="ORF">PHJA_000180700</name>
</gene>
<name>A0A830B784_9LAMI</name>
<comment type="caution">
    <text evidence="2">The sequence shown here is derived from an EMBL/GenBank/DDBJ whole genome shotgun (WGS) entry which is preliminary data.</text>
</comment>
<organism evidence="2 3">
    <name type="scientific">Phtheirospermum japonicum</name>
    <dbReference type="NCBI Taxonomy" id="374723"/>
    <lineage>
        <taxon>Eukaryota</taxon>
        <taxon>Viridiplantae</taxon>
        <taxon>Streptophyta</taxon>
        <taxon>Embryophyta</taxon>
        <taxon>Tracheophyta</taxon>
        <taxon>Spermatophyta</taxon>
        <taxon>Magnoliopsida</taxon>
        <taxon>eudicotyledons</taxon>
        <taxon>Gunneridae</taxon>
        <taxon>Pentapetalae</taxon>
        <taxon>asterids</taxon>
        <taxon>lamiids</taxon>
        <taxon>Lamiales</taxon>
        <taxon>Orobanchaceae</taxon>
        <taxon>Orobanchaceae incertae sedis</taxon>
        <taxon>Phtheirospermum</taxon>
    </lineage>
</organism>
<evidence type="ECO:0000313" key="2">
    <source>
        <dbReference type="EMBL" id="GFP80373.1"/>
    </source>
</evidence>
<keyword evidence="1" id="KW-0812">Transmembrane</keyword>
<reference evidence="2" key="1">
    <citation type="submission" date="2020-07" db="EMBL/GenBank/DDBJ databases">
        <title>Ethylene signaling mediates host invasion by parasitic plants.</title>
        <authorList>
            <person name="Yoshida S."/>
        </authorList>
    </citation>
    <scope>NUCLEOTIDE SEQUENCE</scope>
    <source>
        <strain evidence="2">Okayama</strain>
    </source>
</reference>
<sequence>MWIDRLMCARSHQIILGMKRRVNWLEIDMKWKNFREKMILVLFLISWIVFYQFK</sequence>